<dbReference type="CDD" id="cd01310">
    <property type="entry name" value="TatD_DNAse"/>
    <property type="match status" value="1"/>
</dbReference>
<dbReference type="PANTHER" id="PTHR10060:SF15">
    <property type="entry name" value="DEOXYRIBONUCLEASE TATDN1"/>
    <property type="match status" value="1"/>
</dbReference>
<dbReference type="Proteomes" id="UP001605036">
    <property type="component" value="Unassembled WGS sequence"/>
</dbReference>
<keyword evidence="4" id="KW-0378">Hydrolase</keyword>
<gene>
    <name evidence="5" type="ORF">R1flu_002764</name>
</gene>
<accession>A0ABD1Y731</accession>
<dbReference type="PANTHER" id="PTHR10060">
    <property type="entry name" value="TATD FAMILY DEOXYRIBONUCLEASE"/>
    <property type="match status" value="1"/>
</dbReference>
<comment type="similarity">
    <text evidence="1">Belongs to the metallo-dependent hydrolases superfamily. TatD-type hydrolase family.</text>
</comment>
<reference evidence="5 6" key="1">
    <citation type="submission" date="2024-09" db="EMBL/GenBank/DDBJ databases">
        <title>Chromosome-scale assembly of Riccia fluitans.</title>
        <authorList>
            <person name="Paukszto L."/>
            <person name="Sawicki J."/>
            <person name="Karawczyk K."/>
            <person name="Piernik-Szablinska J."/>
            <person name="Szczecinska M."/>
            <person name="Mazdziarz M."/>
        </authorList>
    </citation>
    <scope>NUCLEOTIDE SEQUENCE [LARGE SCALE GENOMIC DNA]</scope>
    <source>
        <strain evidence="5">Rf_01</strain>
        <tissue evidence="5">Aerial parts of the thallus</tissue>
    </source>
</reference>
<dbReference type="SUPFAM" id="SSF51556">
    <property type="entry name" value="Metallo-dependent hydrolases"/>
    <property type="match status" value="1"/>
</dbReference>
<evidence type="ECO:0000256" key="1">
    <source>
        <dbReference type="ARBA" id="ARBA00009275"/>
    </source>
</evidence>
<protein>
    <submittedName>
        <fullName evidence="5">Uncharacterized protein</fullName>
    </submittedName>
</protein>
<dbReference type="Pfam" id="PF01026">
    <property type="entry name" value="TatD_DNase"/>
    <property type="match status" value="1"/>
</dbReference>
<organism evidence="5 6">
    <name type="scientific">Riccia fluitans</name>
    <dbReference type="NCBI Taxonomy" id="41844"/>
    <lineage>
        <taxon>Eukaryota</taxon>
        <taxon>Viridiplantae</taxon>
        <taxon>Streptophyta</taxon>
        <taxon>Embryophyta</taxon>
        <taxon>Marchantiophyta</taxon>
        <taxon>Marchantiopsida</taxon>
        <taxon>Marchantiidae</taxon>
        <taxon>Marchantiales</taxon>
        <taxon>Ricciaceae</taxon>
        <taxon>Riccia</taxon>
    </lineage>
</organism>
<dbReference type="InterPro" id="IPR050891">
    <property type="entry name" value="TatD-type_Hydrolase"/>
</dbReference>
<keyword evidence="6" id="KW-1185">Reference proteome</keyword>
<dbReference type="EMBL" id="JBHFFA010000006">
    <property type="protein sequence ID" value="KAL2622559.1"/>
    <property type="molecule type" value="Genomic_DNA"/>
</dbReference>
<evidence type="ECO:0000256" key="2">
    <source>
        <dbReference type="ARBA" id="ARBA00022722"/>
    </source>
</evidence>
<sequence>MSDDSKKDKIVQTTHRHTLRSSCDGISGVMPGLRFIDIAANLTDGMFRGLYHGKQQHPADISTVLKRAWDAGVERIIVTGGSLHESREALTLADTDGRLYCTVGVHPTRCLEWEDSGDPEKHYQELLALAKEGAAKGKVVAVGECGLDYDRLQFCPAEIQKRYFEKQFDLAEATGLPMFLHMRAAAEDFKTIVERNKNRFRAGCVHSFTGTNEDLQKMVAFPNLYIGINGCSLKTSENLEVLKNIPPGRIMIETDAPYCGIKPTHASSKHIQTTWPSKKKEKWDENSVVKDRNEPCQVRQVFEVIAAVLGEKDYANLSRNFYENTCKVFFPHDIDTLANTWKGSWKANKEGGDLFHMLQFHELHAPSAILRLQPCHRYHWDLQR</sequence>
<proteinExistence type="inferred from homology"/>
<dbReference type="InterPro" id="IPR001130">
    <property type="entry name" value="TatD-like"/>
</dbReference>
<dbReference type="PROSITE" id="PS01090">
    <property type="entry name" value="TATD_2"/>
    <property type="match status" value="1"/>
</dbReference>
<comment type="caution">
    <text evidence="5">The sequence shown here is derived from an EMBL/GenBank/DDBJ whole genome shotgun (WGS) entry which is preliminary data.</text>
</comment>
<dbReference type="InterPro" id="IPR032466">
    <property type="entry name" value="Metal_Hydrolase"/>
</dbReference>
<dbReference type="Gene3D" id="3.20.20.140">
    <property type="entry name" value="Metal-dependent hydrolases"/>
    <property type="match status" value="1"/>
</dbReference>
<dbReference type="AlphaFoldDB" id="A0ABD1Y731"/>
<keyword evidence="2" id="KW-0540">Nuclease</keyword>
<evidence type="ECO:0000313" key="6">
    <source>
        <dbReference type="Proteomes" id="UP001605036"/>
    </source>
</evidence>
<dbReference type="PROSITE" id="PS01091">
    <property type="entry name" value="TATD_3"/>
    <property type="match status" value="1"/>
</dbReference>
<dbReference type="FunFam" id="3.20.20.140:FF:000040">
    <property type="entry name" value="Putative tatD related deoxyribonuclease"/>
    <property type="match status" value="1"/>
</dbReference>
<dbReference type="InterPro" id="IPR018228">
    <property type="entry name" value="DNase_TatD-rel_CS"/>
</dbReference>
<evidence type="ECO:0000313" key="5">
    <source>
        <dbReference type="EMBL" id="KAL2622559.1"/>
    </source>
</evidence>
<keyword evidence="3" id="KW-0479">Metal-binding</keyword>
<dbReference type="GO" id="GO:0016787">
    <property type="term" value="F:hydrolase activity"/>
    <property type="evidence" value="ECO:0007669"/>
    <property type="project" value="UniProtKB-KW"/>
</dbReference>
<dbReference type="GO" id="GO:0004518">
    <property type="term" value="F:nuclease activity"/>
    <property type="evidence" value="ECO:0007669"/>
    <property type="project" value="UniProtKB-KW"/>
</dbReference>
<evidence type="ECO:0000256" key="4">
    <source>
        <dbReference type="ARBA" id="ARBA00022801"/>
    </source>
</evidence>
<evidence type="ECO:0000256" key="3">
    <source>
        <dbReference type="ARBA" id="ARBA00022723"/>
    </source>
</evidence>
<dbReference type="GO" id="GO:0046872">
    <property type="term" value="F:metal ion binding"/>
    <property type="evidence" value="ECO:0007669"/>
    <property type="project" value="UniProtKB-KW"/>
</dbReference>
<name>A0ABD1Y731_9MARC</name>